<accession>M8DWU6</accession>
<reference evidence="1 2" key="1">
    <citation type="submission" date="2013-03" db="EMBL/GenBank/DDBJ databases">
        <title>Assembly of a new bacterial strain Brevibacillus borstelensis AK1.</title>
        <authorList>
            <person name="Rajan I."/>
            <person name="PoliReddy D."/>
            <person name="Sugumar T."/>
            <person name="Rathinam K."/>
            <person name="Alqarawi S."/>
            <person name="Khalil A.B."/>
            <person name="Sivakumar N."/>
        </authorList>
    </citation>
    <scope>NUCLEOTIDE SEQUENCE [LARGE SCALE GENOMIC DNA]</scope>
    <source>
        <strain evidence="1 2">AK1</strain>
    </source>
</reference>
<dbReference type="Proteomes" id="UP000012081">
    <property type="component" value="Unassembled WGS sequence"/>
</dbReference>
<dbReference type="PATRIC" id="fig|1300222.3.peg.3792"/>
<dbReference type="AlphaFoldDB" id="M8DWU6"/>
<comment type="caution">
    <text evidence="1">The sequence shown here is derived from an EMBL/GenBank/DDBJ whole genome shotgun (WGS) entry which is preliminary data.</text>
</comment>
<evidence type="ECO:0000313" key="2">
    <source>
        <dbReference type="Proteomes" id="UP000012081"/>
    </source>
</evidence>
<proteinExistence type="predicted"/>
<sequence length="64" mass="7478">MDKSYEGLLPAYQKKRFCFCKDHPMPVFKKASEIKGMYRKAMECIGLYQKIQPHPVLENHTMAA</sequence>
<gene>
    <name evidence="1" type="ORF">I532_18073</name>
</gene>
<name>M8DWU6_9BACL</name>
<keyword evidence="2" id="KW-1185">Reference proteome</keyword>
<evidence type="ECO:0000313" key="1">
    <source>
        <dbReference type="EMBL" id="EMT51486.1"/>
    </source>
</evidence>
<protein>
    <submittedName>
        <fullName evidence="1">Uncharacterized protein</fullName>
    </submittedName>
</protein>
<organism evidence="1 2">
    <name type="scientific">Brevibacillus borstelensis AK1</name>
    <dbReference type="NCBI Taxonomy" id="1300222"/>
    <lineage>
        <taxon>Bacteria</taxon>
        <taxon>Bacillati</taxon>
        <taxon>Bacillota</taxon>
        <taxon>Bacilli</taxon>
        <taxon>Bacillales</taxon>
        <taxon>Paenibacillaceae</taxon>
        <taxon>Brevibacillus</taxon>
    </lineage>
</organism>
<dbReference type="STRING" id="1300222.I532_18073"/>
<dbReference type="EMBL" id="APBN01000008">
    <property type="protein sequence ID" value="EMT51486.1"/>
    <property type="molecule type" value="Genomic_DNA"/>
</dbReference>